<sequence>MSLDDVSNSVTWAVPCERDRLFFAGALRFGFGLADGGGDIELDACTKKNLSLKGEGGSAIGLKCRCGG</sequence>
<dbReference type="RefSeq" id="WP_003154294.1">
    <property type="nucleotide sequence ID" value="NZ_RXTL01000019.1"/>
</dbReference>
<protein>
    <submittedName>
        <fullName evidence="1">Uncharacterized protein</fullName>
    </submittedName>
</protein>
<organism evidence="1 2">
    <name type="scientific">Pseudomonas aeruginosa</name>
    <dbReference type="NCBI Taxonomy" id="287"/>
    <lineage>
        <taxon>Bacteria</taxon>
        <taxon>Pseudomonadati</taxon>
        <taxon>Pseudomonadota</taxon>
        <taxon>Gammaproteobacteria</taxon>
        <taxon>Pseudomonadales</taxon>
        <taxon>Pseudomonadaceae</taxon>
        <taxon>Pseudomonas</taxon>
    </lineage>
</organism>
<proteinExistence type="predicted"/>
<dbReference type="Proteomes" id="UP000276985">
    <property type="component" value="Unassembled WGS sequence"/>
</dbReference>
<name>A0ABD7K4H5_PSEAI</name>
<gene>
    <name evidence="1" type="ORF">DY940_14645</name>
</gene>
<evidence type="ECO:0000313" key="1">
    <source>
        <dbReference type="EMBL" id="RTS46396.1"/>
    </source>
</evidence>
<comment type="caution">
    <text evidence="1">The sequence shown here is derived from an EMBL/GenBank/DDBJ whole genome shotgun (WGS) entry which is preliminary data.</text>
</comment>
<evidence type="ECO:0000313" key="2">
    <source>
        <dbReference type="Proteomes" id="UP000276985"/>
    </source>
</evidence>
<dbReference type="EMBL" id="RXTL01000019">
    <property type="protein sequence ID" value="RTS46396.1"/>
    <property type="molecule type" value="Genomic_DNA"/>
</dbReference>
<dbReference type="AlphaFoldDB" id="A0ABD7K4H5"/>
<reference evidence="1 2" key="1">
    <citation type="submission" date="2018-12" db="EMBL/GenBank/DDBJ databases">
        <title>Pseudomonas aeruginosa Diversity Panel.</title>
        <authorList>
            <person name="Snesrud E."/>
            <person name="Mcgann P."/>
        </authorList>
    </citation>
    <scope>NUCLEOTIDE SEQUENCE [LARGE SCALE GENOMIC DNA]</scope>
    <source>
        <strain evidence="1 2">MRSN6241</strain>
    </source>
</reference>
<accession>A0ABD7K4H5</accession>